<dbReference type="RefSeq" id="XP_049302108.1">
    <property type="nucleotide sequence ID" value="XM_049446151.1"/>
</dbReference>
<gene>
    <name evidence="3" type="primary">LOC125775491</name>
</gene>
<reference evidence="2" key="1">
    <citation type="submission" date="2025-05" db="UniProtKB">
        <authorList>
            <consortium name="RefSeq"/>
        </authorList>
    </citation>
    <scope>NUCLEOTIDE SEQUENCE [LARGE SCALE GENOMIC DNA]</scope>
</reference>
<name>A0ABM3IYQ9_BACDO</name>
<evidence type="ECO:0000313" key="3">
    <source>
        <dbReference type="RefSeq" id="XP_049302108.1"/>
    </source>
</evidence>
<dbReference type="InterPro" id="IPR032071">
    <property type="entry name" value="DUF4806"/>
</dbReference>
<keyword evidence="2" id="KW-1185">Reference proteome</keyword>
<dbReference type="Pfam" id="PF16064">
    <property type="entry name" value="DUF4806"/>
    <property type="match status" value="1"/>
</dbReference>
<evidence type="ECO:0000313" key="2">
    <source>
        <dbReference type="Proteomes" id="UP001652620"/>
    </source>
</evidence>
<proteinExistence type="predicted"/>
<dbReference type="Proteomes" id="UP001652620">
    <property type="component" value="Chromosome 1"/>
</dbReference>
<protein>
    <submittedName>
        <fullName evidence="3">Uncharacterized protein LOC125775491 isoform X1</fullName>
    </submittedName>
</protein>
<sequence>MRINKIMSKRNLKRLIKKQRDIYLNSLSGEKFDEVEIAESEVIGATGEIQPEVGIETNGDPRSSSSNCNRSVVNEQFLAFKENIGKLKSFVCKKLDQMEQTQLAHNKAVMTALAEQKIVTQKLIRQESLGAPIAELFQLSSEESLKAIEEKILPENREIYMSTIKRLLQQSATLNLKNIFDDSVVLSHNLDGTHGKKRLKTYEKLYAALLDSVSQLPKVENAEDNLRKAIRMQKKRIFKTISASKATTPT</sequence>
<dbReference type="GeneID" id="125775491"/>
<organism evidence="2 3">
    <name type="scientific">Bactrocera dorsalis</name>
    <name type="common">Oriental fruit fly</name>
    <name type="synonym">Dacus dorsalis</name>
    <dbReference type="NCBI Taxonomy" id="27457"/>
    <lineage>
        <taxon>Eukaryota</taxon>
        <taxon>Metazoa</taxon>
        <taxon>Ecdysozoa</taxon>
        <taxon>Arthropoda</taxon>
        <taxon>Hexapoda</taxon>
        <taxon>Insecta</taxon>
        <taxon>Pterygota</taxon>
        <taxon>Neoptera</taxon>
        <taxon>Endopterygota</taxon>
        <taxon>Diptera</taxon>
        <taxon>Brachycera</taxon>
        <taxon>Muscomorpha</taxon>
        <taxon>Tephritoidea</taxon>
        <taxon>Tephritidae</taxon>
        <taxon>Bactrocera</taxon>
        <taxon>Bactrocera</taxon>
    </lineage>
</organism>
<evidence type="ECO:0000259" key="1">
    <source>
        <dbReference type="Pfam" id="PF16064"/>
    </source>
</evidence>
<reference evidence="3" key="2">
    <citation type="submission" date="2025-08" db="UniProtKB">
        <authorList>
            <consortium name="RefSeq"/>
        </authorList>
    </citation>
    <scope>IDENTIFICATION</scope>
    <source>
        <tissue evidence="3">Adult</tissue>
    </source>
</reference>
<accession>A0ABM3IYQ9</accession>
<feature type="domain" description="DUF4806" evidence="1">
    <location>
        <begin position="137"/>
        <end position="211"/>
    </location>
</feature>